<evidence type="ECO:0000313" key="2">
    <source>
        <dbReference type="Proteomes" id="UP000633619"/>
    </source>
</evidence>
<proteinExistence type="predicted"/>
<dbReference type="AlphaFoldDB" id="A0A8I1DEW0"/>
<dbReference type="PROSITE" id="PS51257">
    <property type="entry name" value="PROKAR_LIPOPROTEIN"/>
    <property type="match status" value="1"/>
</dbReference>
<evidence type="ECO:0008006" key="3">
    <source>
        <dbReference type="Google" id="ProtNLM"/>
    </source>
</evidence>
<name>A0A8I1DEW0_THEIN</name>
<accession>A0A8I1DEW0</accession>
<organism evidence="1 2">
    <name type="scientific">Thermoactinomyces intermedius</name>
    <dbReference type="NCBI Taxonomy" id="2024"/>
    <lineage>
        <taxon>Bacteria</taxon>
        <taxon>Bacillati</taxon>
        <taxon>Bacillota</taxon>
        <taxon>Bacilli</taxon>
        <taxon>Bacillales</taxon>
        <taxon>Thermoactinomycetaceae</taxon>
        <taxon>Thermoactinomyces</taxon>
    </lineage>
</organism>
<sequence length="243" mass="28148">MRFKKWLPGMFSLVLLLAAGCMYPEEERMQLDRLPEQVAQVQGAVDAYYRENRVLPYKYTEEDEKLTTKYKVNFEELKGILGNIPPSAFEKGGYFLFVLVDVEKDPKVRLFDLRVNDAVMKVQAEVNGYVKQHHSLPVKEKISGPFYTVDFQKLRMDPVEVPSPYSGENLPLVVDGQGKVFLDYRAEVMKKWQNAKEKPDEKTDLRLWLSEDAIFVPAFSPQIQMEGNEPRLLPVEEENHSKK</sequence>
<dbReference type="RefSeq" id="WP_181732057.1">
    <property type="nucleotide sequence ID" value="NZ_JACEIR010000005.1"/>
</dbReference>
<gene>
    <name evidence="1" type="ORF">I8U20_08460</name>
</gene>
<keyword evidence="2" id="KW-1185">Reference proteome</keyword>
<dbReference type="EMBL" id="JAECVW010000004">
    <property type="protein sequence ID" value="MBH8595362.1"/>
    <property type="molecule type" value="Genomic_DNA"/>
</dbReference>
<protein>
    <recommendedName>
        <fullName evidence="3">Lipoprotein</fullName>
    </recommendedName>
</protein>
<reference evidence="1 2" key="1">
    <citation type="submission" date="2020-12" db="EMBL/GenBank/DDBJ databases">
        <title>WGS of Thermoactinomyces spp.</title>
        <authorList>
            <person name="Cheng K."/>
        </authorList>
    </citation>
    <scope>NUCLEOTIDE SEQUENCE [LARGE SCALE GENOMIC DNA]</scope>
    <source>
        <strain evidence="2">CICC 10671\DSM 43846</strain>
    </source>
</reference>
<dbReference type="Proteomes" id="UP000633619">
    <property type="component" value="Unassembled WGS sequence"/>
</dbReference>
<comment type="caution">
    <text evidence="1">The sequence shown here is derived from an EMBL/GenBank/DDBJ whole genome shotgun (WGS) entry which is preliminary data.</text>
</comment>
<evidence type="ECO:0000313" key="1">
    <source>
        <dbReference type="EMBL" id="MBH8595362.1"/>
    </source>
</evidence>